<dbReference type="SUPFAM" id="SSF52058">
    <property type="entry name" value="L domain-like"/>
    <property type="match status" value="1"/>
</dbReference>
<keyword evidence="2" id="KW-0433">Leucine-rich repeat</keyword>
<dbReference type="Gene3D" id="1.10.10.10">
    <property type="entry name" value="Winged helix-like DNA-binding domain superfamily/Winged helix DNA-binding domain"/>
    <property type="match status" value="1"/>
</dbReference>
<feature type="domain" description="NB-ARC" evidence="7">
    <location>
        <begin position="153"/>
        <end position="320"/>
    </location>
</feature>
<reference evidence="11" key="1">
    <citation type="submission" date="2025-08" db="UniProtKB">
        <authorList>
            <consortium name="RefSeq"/>
        </authorList>
    </citation>
    <scope>IDENTIFICATION</scope>
    <source>
        <tissue evidence="11">Leaf</tissue>
    </source>
</reference>
<dbReference type="SMART" id="SM00369">
    <property type="entry name" value="LRR_TYP"/>
    <property type="match status" value="4"/>
</dbReference>
<dbReference type="InterPro" id="IPR036388">
    <property type="entry name" value="WH-like_DNA-bd_sf"/>
</dbReference>
<keyword evidence="5" id="KW-0611">Plant defense</keyword>
<accession>A0A9W3CVI8</accession>
<keyword evidence="4" id="KW-0547">Nucleotide-binding</keyword>
<keyword evidence="6" id="KW-0067">ATP-binding</keyword>
<evidence type="ECO:0000313" key="10">
    <source>
        <dbReference type="Proteomes" id="UP000504610"/>
    </source>
</evidence>
<dbReference type="GeneID" id="130504641"/>
<dbReference type="OrthoDB" id="1045536at2759"/>
<dbReference type="GO" id="GO:0005524">
    <property type="term" value="F:ATP binding"/>
    <property type="evidence" value="ECO:0007669"/>
    <property type="project" value="UniProtKB-KW"/>
</dbReference>
<dbReference type="FunFam" id="1.10.10.10:FF:000322">
    <property type="entry name" value="Probable disease resistance protein At1g63360"/>
    <property type="match status" value="1"/>
</dbReference>
<dbReference type="PANTHER" id="PTHR33463:SF202">
    <property type="entry name" value="NB-ARC DOMAIN-CONTAINING PROTEIN"/>
    <property type="match status" value="1"/>
</dbReference>
<dbReference type="RefSeq" id="XP_056855243.1">
    <property type="nucleotide sequence ID" value="XM_056999263.1"/>
</dbReference>
<keyword evidence="10" id="KW-1185">Reference proteome</keyword>
<dbReference type="InterPro" id="IPR002182">
    <property type="entry name" value="NB-ARC"/>
</dbReference>
<evidence type="ECO:0000256" key="1">
    <source>
        <dbReference type="ARBA" id="ARBA00008894"/>
    </source>
</evidence>
<evidence type="ECO:0000259" key="9">
    <source>
        <dbReference type="Pfam" id="PF23559"/>
    </source>
</evidence>
<sequence>MDCLGSALGSFLAEAGRGISRSTYTRAINTIRFKSNIKALENALNGLVDVQDKVEQDLKTLEIKGKSLHVQLRRWLRDVEEIVSEANSIQEGRVSCALSLRCKRSKKLAVVLEKVKKLQKQGVELLDIFSFEGRSLVEKILGPSIADQTRASEMLVKVLNCLMRDDVQKMGIWGMGGVGKTTLVRELNNKLWKEADTQPLGMVIWATVSKEFELGRVLKQIAERLDMEVKLGESEETLAKRIYGRLEKVSRFLLILDDVWKPIDLDQLGIPDTNIHKASKIVLTSRFLEVCQSIKTDIDFRVDCLCEEEAWQLFCKNAGEVTRLDCVEPIAKEVSRECGGLPLAIITVGMAMRGKKMVELWEHAFEELKSSVPYVKSIEEKIYQPLKLSYDLLEPNMKSCFLFCALFPEDYSIEVAELVRYWIAEGFIDETQNHGYLMNQGITLAENLKDSCLLEEGAHGDTVKMHDVVRDFAIWVMSSSRDGSHSLVMSGIGLCEFPHEKFVPSIRRVSLMNNKLTRLPNQVVECVELSALLLHGNFHLEELPVGFLISFPALRILNLSGTRIKSLPHSLSELHELRSLILKDCYYLEEVPSLESLAKIQVLDLCATPIKETPKGLETLKSLRLLDLSRTHHLESIPAGTIPQLSSLEVLDMTLSHFHWGVQGQTQEGQATLEEIACLQRLSILSIRVVCVPPLSPEYNSWIERLKKFQLFIGPTANSLPSRHDKRRVTISSLNVSEAFIGWLLTKTTSLVMNHCWGLNEMLENLVIDSTSSFNMLRSLTVEGFGGSIRPAGGCVAQLDLIPNLEELHLRRVNLGTIRELVGHLGLRFETLKHLEVSRCSRLKCLLSLGNFICFLPNLQEIHVSFCERLQELFDYSPGEVPTSASVVPALRVIKLRNLPQLKSLCSQKVSWGCLEHVEVIRCNLLKNLPISSNNAHRVREVRGETHWWNNLTWDVNNTRETLQTRFIPADGIKLTDSVGITCYQRTFKTKTRATRCPQRLESRAFFVPGIGQYQATCRPNITVQLVDFTIVYAGHILVATNKYVLMVFIICDCCWR</sequence>
<dbReference type="FunFam" id="1.10.8.430:FF:000003">
    <property type="entry name" value="Probable disease resistance protein At5g66910"/>
    <property type="match status" value="1"/>
</dbReference>
<evidence type="ECO:0000256" key="6">
    <source>
        <dbReference type="ARBA" id="ARBA00022840"/>
    </source>
</evidence>
<keyword evidence="3" id="KW-0677">Repeat</keyword>
<dbReference type="FunFam" id="3.40.50.300:FF:001091">
    <property type="entry name" value="Probable disease resistance protein At1g61300"/>
    <property type="match status" value="1"/>
</dbReference>
<dbReference type="AlphaFoldDB" id="A0A9W3CVI8"/>
<name>A0A9W3CVI8_RAPSA</name>
<evidence type="ECO:0000256" key="5">
    <source>
        <dbReference type="ARBA" id="ARBA00022821"/>
    </source>
</evidence>
<evidence type="ECO:0000256" key="2">
    <source>
        <dbReference type="ARBA" id="ARBA00022614"/>
    </source>
</evidence>
<dbReference type="InterPro" id="IPR050905">
    <property type="entry name" value="Plant_NBS-LRR"/>
</dbReference>
<evidence type="ECO:0000259" key="8">
    <source>
        <dbReference type="Pfam" id="PF23247"/>
    </source>
</evidence>
<evidence type="ECO:0000313" key="11">
    <source>
        <dbReference type="RefSeq" id="XP_056855243.1"/>
    </source>
</evidence>
<evidence type="ECO:0000259" key="7">
    <source>
        <dbReference type="Pfam" id="PF00931"/>
    </source>
</evidence>
<dbReference type="Pfam" id="PF23559">
    <property type="entry name" value="WHD_DRP"/>
    <property type="match status" value="1"/>
</dbReference>
<dbReference type="InterPro" id="IPR003591">
    <property type="entry name" value="Leu-rich_rpt_typical-subtyp"/>
</dbReference>
<dbReference type="GO" id="GO:0043531">
    <property type="term" value="F:ADP binding"/>
    <property type="evidence" value="ECO:0007669"/>
    <property type="project" value="InterPro"/>
</dbReference>
<dbReference type="Gene3D" id="1.10.8.430">
    <property type="entry name" value="Helical domain of apoptotic protease-activating factors"/>
    <property type="match status" value="1"/>
</dbReference>
<gene>
    <name evidence="11" type="primary">LOC130504641</name>
</gene>
<dbReference type="Proteomes" id="UP000504610">
    <property type="component" value="Unplaced"/>
</dbReference>
<dbReference type="GO" id="GO:0006952">
    <property type="term" value="P:defense response"/>
    <property type="evidence" value="ECO:0007669"/>
    <property type="project" value="UniProtKB-KW"/>
</dbReference>
<dbReference type="InterPro" id="IPR058922">
    <property type="entry name" value="WHD_DRP"/>
</dbReference>
<proteinExistence type="inferred from homology"/>
<dbReference type="InterPro" id="IPR032675">
    <property type="entry name" value="LRR_dom_sf"/>
</dbReference>
<evidence type="ECO:0000256" key="4">
    <source>
        <dbReference type="ARBA" id="ARBA00022741"/>
    </source>
</evidence>
<dbReference type="SUPFAM" id="SSF52540">
    <property type="entry name" value="P-loop containing nucleoside triphosphate hydrolases"/>
    <property type="match status" value="1"/>
</dbReference>
<dbReference type="Gene3D" id="3.80.10.10">
    <property type="entry name" value="Ribonuclease Inhibitor"/>
    <property type="match status" value="2"/>
</dbReference>
<dbReference type="InterPro" id="IPR057135">
    <property type="entry name" value="At4g27190-like_LRR"/>
</dbReference>
<dbReference type="Pfam" id="PF00931">
    <property type="entry name" value="NB-ARC"/>
    <property type="match status" value="1"/>
</dbReference>
<dbReference type="PRINTS" id="PR00364">
    <property type="entry name" value="DISEASERSIST"/>
</dbReference>
<dbReference type="Pfam" id="PF23247">
    <property type="entry name" value="LRR_RPS2"/>
    <property type="match status" value="1"/>
</dbReference>
<dbReference type="InterPro" id="IPR027417">
    <property type="entry name" value="P-loop_NTPase"/>
</dbReference>
<comment type="similarity">
    <text evidence="1">Belongs to the disease resistance NB-LRR family.</text>
</comment>
<dbReference type="Gene3D" id="3.40.50.300">
    <property type="entry name" value="P-loop containing nucleotide triphosphate hydrolases"/>
    <property type="match status" value="1"/>
</dbReference>
<dbReference type="PANTHER" id="PTHR33463">
    <property type="entry name" value="NB-ARC DOMAIN-CONTAINING PROTEIN-RELATED"/>
    <property type="match status" value="1"/>
</dbReference>
<protein>
    <submittedName>
        <fullName evidence="11">LOW QUALITY PROTEIN: disease resistance protein At4g27190-like</fullName>
    </submittedName>
</protein>
<evidence type="ECO:0000256" key="3">
    <source>
        <dbReference type="ARBA" id="ARBA00022737"/>
    </source>
</evidence>
<dbReference type="InterPro" id="IPR042197">
    <property type="entry name" value="Apaf_helical"/>
</dbReference>
<dbReference type="KEGG" id="rsz:130504641"/>
<organism evidence="10 11">
    <name type="scientific">Raphanus sativus</name>
    <name type="common">Radish</name>
    <name type="synonym">Raphanus raphanistrum var. sativus</name>
    <dbReference type="NCBI Taxonomy" id="3726"/>
    <lineage>
        <taxon>Eukaryota</taxon>
        <taxon>Viridiplantae</taxon>
        <taxon>Streptophyta</taxon>
        <taxon>Embryophyta</taxon>
        <taxon>Tracheophyta</taxon>
        <taxon>Spermatophyta</taxon>
        <taxon>Magnoliopsida</taxon>
        <taxon>eudicotyledons</taxon>
        <taxon>Gunneridae</taxon>
        <taxon>Pentapetalae</taxon>
        <taxon>rosids</taxon>
        <taxon>malvids</taxon>
        <taxon>Brassicales</taxon>
        <taxon>Brassicaceae</taxon>
        <taxon>Brassiceae</taxon>
        <taxon>Raphanus</taxon>
    </lineage>
</organism>
<feature type="domain" description="Disease resistance protein winged helix" evidence="9">
    <location>
        <begin position="406"/>
        <end position="473"/>
    </location>
</feature>
<feature type="domain" description="Disease resistance protein At4g27190-like leucine-rich repeats" evidence="8">
    <location>
        <begin position="805"/>
        <end position="929"/>
    </location>
</feature>